<proteinExistence type="predicted"/>
<evidence type="ECO:0000256" key="1">
    <source>
        <dbReference type="SAM" id="MobiDB-lite"/>
    </source>
</evidence>
<keyword evidence="3" id="KW-1185">Reference proteome</keyword>
<organism evidence="2 3">
    <name type="scientific">Cytospora paraplurivora</name>
    <dbReference type="NCBI Taxonomy" id="2898453"/>
    <lineage>
        <taxon>Eukaryota</taxon>
        <taxon>Fungi</taxon>
        <taxon>Dikarya</taxon>
        <taxon>Ascomycota</taxon>
        <taxon>Pezizomycotina</taxon>
        <taxon>Sordariomycetes</taxon>
        <taxon>Sordariomycetidae</taxon>
        <taxon>Diaporthales</taxon>
        <taxon>Cytosporaceae</taxon>
        <taxon>Cytospora</taxon>
    </lineage>
</organism>
<comment type="caution">
    <text evidence="2">The sequence shown here is derived from an EMBL/GenBank/DDBJ whole genome shotgun (WGS) entry which is preliminary data.</text>
</comment>
<reference evidence="2 3" key="1">
    <citation type="journal article" date="2023" name="PLoS ONE">
        <title>Cytospora paraplurivora sp. nov. isolated from orchards with fruit tree decline syndrome in Ontario, Canada.</title>
        <authorList>
            <person name="Ilyukhin E."/>
            <person name="Nguyen H.D.T."/>
            <person name="Castle A.J."/>
            <person name="Ellouze W."/>
        </authorList>
    </citation>
    <scope>NUCLEOTIDE SEQUENCE [LARGE SCALE GENOMIC DNA]</scope>
    <source>
        <strain evidence="2 3">FDS-564</strain>
    </source>
</reference>
<gene>
    <name evidence="2" type="ORF">SLS53_007513</name>
</gene>
<evidence type="ECO:0000313" key="3">
    <source>
        <dbReference type="Proteomes" id="UP001320245"/>
    </source>
</evidence>
<dbReference type="AlphaFoldDB" id="A0AAN9U826"/>
<dbReference type="Proteomes" id="UP001320245">
    <property type="component" value="Unassembled WGS sequence"/>
</dbReference>
<sequence length="275" mass="29016">MVAMKRTILVARVPSDVAPGVESILLERAAAKKKFKTSAKTTAATTSTKATLASSTTLAKVTTTPKVAASTTSSSTGTSSGTSSGTVSATSSSALLEFTKYPDTNPTWKNTGKPAWTTASSTPTATIAKRAVQTAFEGSLAQGGPDDTVFTYHFINCIAISAVDTGTGKKVLAHINAINTHDQDYSKQFEAFADIVNKFSVTPEITIRMPVVDDFTTLSTGARAQQTTMQNSIRDWAVELVGGTGSTHANVAVKPRTEYQGNMRINKDNSVDVDY</sequence>
<feature type="region of interest" description="Disordered" evidence="1">
    <location>
        <begin position="64"/>
        <end position="87"/>
    </location>
</feature>
<dbReference type="EMBL" id="JAJSPL020000038">
    <property type="protein sequence ID" value="KAK7735599.1"/>
    <property type="molecule type" value="Genomic_DNA"/>
</dbReference>
<evidence type="ECO:0000313" key="2">
    <source>
        <dbReference type="EMBL" id="KAK7735599.1"/>
    </source>
</evidence>
<protein>
    <submittedName>
        <fullName evidence="2">Uncharacterized protein</fullName>
    </submittedName>
</protein>
<name>A0AAN9U826_9PEZI</name>
<accession>A0AAN9U826</accession>